<keyword evidence="2 3" id="KW-0802">TPR repeat</keyword>
<dbReference type="InterPro" id="IPR019734">
    <property type="entry name" value="TPR_rpt"/>
</dbReference>
<dbReference type="Proteomes" id="UP001501757">
    <property type="component" value="Unassembled WGS sequence"/>
</dbReference>
<feature type="signal peptide" evidence="4">
    <location>
        <begin position="1"/>
        <end position="19"/>
    </location>
</feature>
<organism evidence="5 6">
    <name type="scientific">Bowmanella denitrificans</name>
    <dbReference type="NCBI Taxonomy" id="366582"/>
    <lineage>
        <taxon>Bacteria</taxon>
        <taxon>Pseudomonadati</taxon>
        <taxon>Pseudomonadota</taxon>
        <taxon>Gammaproteobacteria</taxon>
        <taxon>Alteromonadales</taxon>
        <taxon>Alteromonadaceae</taxon>
        <taxon>Bowmanella</taxon>
    </lineage>
</organism>
<keyword evidence="4" id="KW-0732">Signal</keyword>
<dbReference type="InterPro" id="IPR011990">
    <property type="entry name" value="TPR-like_helical_dom_sf"/>
</dbReference>
<gene>
    <name evidence="5" type="ORF">GCM10009092_01370</name>
</gene>
<dbReference type="InterPro" id="IPR014266">
    <property type="entry name" value="PEP-CTERM_TPR_PrsT"/>
</dbReference>
<dbReference type="EMBL" id="BAAAEI010000001">
    <property type="protein sequence ID" value="GAA0340619.1"/>
    <property type="molecule type" value="Genomic_DNA"/>
</dbReference>
<evidence type="ECO:0000256" key="3">
    <source>
        <dbReference type="PROSITE-ProRule" id="PRU00339"/>
    </source>
</evidence>
<dbReference type="Gene3D" id="1.25.40.10">
    <property type="entry name" value="Tetratricopeptide repeat domain"/>
    <property type="match status" value="4"/>
</dbReference>
<protein>
    <recommendedName>
        <fullName evidence="7">PEP-CTERM system TPR-repeat protein PrsT</fullName>
    </recommendedName>
</protein>
<dbReference type="Pfam" id="PF14559">
    <property type="entry name" value="TPR_19"/>
    <property type="match status" value="5"/>
</dbReference>
<dbReference type="SUPFAM" id="SSF48452">
    <property type="entry name" value="TPR-like"/>
    <property type="match status" value="3"/>
</dbReference>
<name>A0ABP3GBD4_9ALTE</name>
<dbReference type="PROSITE" id="PS50005">
    <property type="entry name" value="TPR"/>
    <property type="match status" value="2"/>
</dbReference>
<evidence type="ECO:0000256" key="1">
    <source>
        <dbReference type="ARBA" id="ARBA00022737"/>
    </source>
</evidence>
<feature type="chain" id="PRO_5045863715" description="PEP-CTERM system TPR-repeat protein PrsT" evidence="4">
    <location>
        <begin position="20"/>
        <end position="917"/>
    </location>
</feature>
<feature type="repeat" description="TPR" evidence="3">
    <location>
        <begin position="123"/>
        <end position="156"/>
    </location>
</feature>
<evidence type="ECO:0000256" key="2">
    <source>
        <dbReference type="ARBA" id="ARBA00022803"/>
    </source>
</evidence>
<reference evidence="6" key="1">
    <citation type="journal article" date="2019" name="Int. J. Syst. Evol. Microbiol.">
        <title>The Global Catalogue of Microorganisms (GCM) 10K type strain sequencing project: providing services to taxonomists for standard genome sequencing and annotation.</title>
        <authorList>
            <consortium name="The Broad Institute Genomics Platform"/>
            <consortium name="The Broad Institute Genome Sequencing Center for Infectious Disease"/>
            <person name="Wu L."/>
            <person name="Ma J."/>
        </authorList>
    </citation>
    <scope>NUCLEOTIDE SEQUENCE [LARGE SCALE GENOMIC DNA]</scope>
    <source>
        <strain evidence="6">JCM 13378</strain>
    </source>
</reference>
<evidence type="ECO:0000313" key="6">
    <source>
        <dbReference type="Proteomes" id="UP001501757"/>
    </source>
</evidence>
<proteinExistence type="predicted"/>
<dbReference type="RefSeq" id="WP_343840489.1">
    <property type="nucleotide sequence ID" value="NZ_BAAAEI010000001.1"/>
</dbReference>
<evidence type="ECO:0000256" key="4">
    <source>
        <dbReference type="SAM" id="SignalP"/>
    </source>
</evidence>
<sequence>MKRIFVSFFSFLFVWAVQAQDASSFYESAVKYQFAGDLDKAEIELKNSLQLDPEFLPARVLLGKVLLEGGKALAADKELSFALSRQADPRTVILSLVRAKLLQSQYTEAQALLTDHPQLQDSAEYFYLRGLLGLEKGHKDNAEQDFHQALALDSRHVESLTALANIALSRDALQDAETWLEQALKEQPEHFPALLLRAQLYRMHGQTEQAAALYDHAMAAKPANEQAMLGKASLLVDDNQLAAALQLVQQFREQHPDNPYAKLMHSALVAQQGDDREARHLLTDIQHQLSAIDDRVRKLREVSFLAAVVDYASGKLDSALIKFDDFIHTYGATAAAHRYLAMIALQQHNLKEAKRQVDKSLALSGQDPDVFVLAVTINQADGDLAAALQMADKGRQRFPAHQGLLDATVQVLIADKQFARALELLKQQQGEDIRSRTLLGFLQLQNGMLEDAHHTTQALLNDYPGKVEILQLAGELSLRQGQTQQAEAFFNEILRLAPEFNAAQLALAGIYLNQGKLDKVESSYIKLLQRNPQDATTAKLYADLAIQLGRADKAMTLLESIKDQQDEQANQVLLELYIQQQRWTDANTLLEQMIRKRNLDEKLLYTRARLEEAQGLKDKAISTLKALYGLAYDDPVKLHSVAHKQIDLAELGGAEKTLNRLKTLLGEQVDIYLQARMAMAKGQADKAISILDKGLTSSPDNARWLELKAYALRATGDLAQAQAIVQTLYQQQPLRGHMQTLASLYTENHQTDQALTLLKQWLREHPQDSWAVAQLSHLAMQSGDQALAIDTLKTYPQLQDSPVFLNNLAYYLIDSDLNQALAYAKRANELAPQVAQFNDTLGWIYAKSGQPQQALPLLREAQVRDNDNAQILYHLAYTLALLGEIQQAESMLKKAQQLAEEADLTKQVLAILTDNQP</sequence>
<dbReference type="PANTHER" id="PTHR45586:SF1">
    <property type="entry name" value="LIPOPOLYSACCHARIDE ASSEMBLY PROTEIN B"/>
    <property type="match status" value="1"/>
</dbReference>
<evidence type="ECO:0008006" key="7">
    <source>
        <dbReference type="Google" id="ProtNLM"/>
    </source>
</evidence>
<dbReference type="PANTHER" id="PTHR45586">
    <property type="entry name" value="TPR REPEAT-CONTAINING PROTEIN PA4667"/>
    <property type="match status" value="1"/>
</dbReference>
<evidence type="ECO:0000313" key="5">
    <source>
        <dbReference type="EMBL" id="GAA0340619.1"/>
    </source>
</evidence>
<dbReference type="NCBIfam" id="TIGR02917">
    <property type="entry name" value="PEP_TPR_lipo"/>
    <property type="match status" value="1"/>
</dbReference>
<dbReference type="SUPFAM" id="SSF81901">
    <property type="entry name" value="HCP-like"/>
    <property type="match status" value="1"/>
</dbReference>
<comment type="caution">
    <text evidence="5">The sequence shown here is derived from an EMBL/GenBank/DDBJ whole genome shotgun (WGS) entry which is preliminary data.</text>
</comment>
<dbReference type="SMART" id="SM00028">
    <property type="entry name" value="TPR"/>
    <property type="match status" value="12"/>
</dbReference>
<dbReference type="Pfam" id="PF13432">
    <property type="entry name" value="TPR_16"/>
    <property type="match status" value="1"/>
</dbReference>
<keyword evidence="1" id="KW-0677">Repeat</keyword>
<feature type="repeat" description="TPR" evidence="3">
    <location>
        <begin position="467"/>
        <end position="500"/>
    </location>
</feature>
<accession>A0ABP3GBD4</accession>
<dbReference type="InterPro" id="IPR051012">
    <property type="entry name" value="CellSynth/LPSAsmb/PSIAsmb"/>
</dbReference>
<keyword evidence="6" id="KW-1185">Reference proteome</keyword>